<evidence type="ECO:0000256" key="13">
    <source>
        <dbReference type="ARBA" id="ARBA00023136"/>
    </source>
</evidence>
<evidence type="ECO:0000256" key="9">
    <source>
        <dbReference type="ARBA" id="ARBA00022812"/>
    </source>
</evidence>
<dbReference type="GO" id="GO:0055036">
    <property type="term" value="C:virion membrane"/>
    <property type="evidence" value="ECO:0007669"/>
    <property type="project" value="UniProtKB-SubCell"/>
</dbReference>
<feature type="transmembrane region" description="Helical" evidence="18">
    <location>
        <begin position="202"/>
        <end position="229"/>
    </location>
</feature>
<organism evidence="20 21">
    <name type="scientific">Benfica virus</name>
    <dbReference type="NCBI Taxonomy" id="2748204"/>
    <lineage>
        <taxon>Viruses</taxon>
        <taxon>Riboviria</taxon>
        <taxon>Orthornavirae</taxon>
        <taxon>Negarnaviricota</taxon>
        <taxon>Polyploviricotina</taxon>
        <taxon>Bunyaviricetes</taxon>
        <taxon>Elliovirales</taxon>
        <taxon>Peribunyaviridae</taxon>
        <taxon>Orthobunyavirus</taxon>
        <taxon>Orthobunyavirus benficaense</taxon>
    </lineage>
</organism>
<dbReference type="GO" id="GO:0044167">
    <property type="term" value="C:host cell endoplasmic reticulum membrane"/>
    <property type="evidence" value="ECO:0007669"/>
    <property type="project" value="UniProtKB-SubCell"/>
</dbReference>
<keyword evidence="14" id="KW-0325">Glycoprotein</keyword>
<evidence type="ECO:0000256" key="16">
    <source>
        <dbReference type="ARBA" id="ARBA00023296"/>
    </source>
</evidence>
<dbReference type="EMBL" id="MK896616">
    <property type="protein sequence ID" value="QLA47083.1"/>
    <property type="molecule type" value="Viral_cRNA"/>
</dbReference>
<evidence type="ECO:0000259" key="19">
    <source>
        <dbReference type="PROSITE" id="PS51379"/>
    </source>
</evidence>
<keyword evidence="5" id="KW-0945">Host-virus interaction</keyword>
<reference evidence="20 21" key="1">
    <citation type="submission" date="2019-05" db="EMBL/GenBank/DDBJ databases">
        <title>Genomic Characterization of 104 Bunyaviruses in the Families Peribunyaviridae, Nairoviridae, and Phenuiviridae.</title>
        <authorList>
            <person name="Kapuscinski M."/>
            <person name="Bergren N."/>
            <person name="Russell B."/>
            <person name="Lee J."/>
            <person name="Borland E."/>
            <person name="King D."/>
            <person name="Burkhalter K."/>
            <person name="Stenglein M."/>
            <person name="Kading R."/>
        </authorList>
    </citation>
    <scope>NUCLEOTIDE SEQUENCE [LARGE SCALE GENOMIC DNA]</scope>
    <source>
        <strain evidence="20 21">71U344</strain>
    </source>
</reference>
<dbReference type="NCBIfam" id="TIGR04210">
    <property type="entry name" value="bunya_NSm"/>
    <property type="match status" value="1"/>
</dbReference>
<proteinExistence type="predicted"/>
<dbReference type="RefSeq" id="YP_010840717.1">
    <property type="nucleotide sequence ID" value="NC_078961.1"/>
</dbReference>
<dbReference type="GO" id="GO:0044178">
    <property type="term" value="C:host cell Golgi membrane"/>
    <property type="evidence" value="ECO:0007669"/>
    <property type="project" value="UniProtKB-SubCell"/>
</dbReference>
<evidence type="ECO:0000256" key="6">
    <source>
        <dbReference type="ARBA" id="ARBA00022692"/>
    </source>
</evidence>
<protein>
    <recommendedName>
        <fullName evidence="4">Envelopment polyprotein</fullName>
    </recommendedName>
    <alternativeName>
        <fullName evidence="17">M polyprotein</fullName>
    </alternativeName>
</protein>
<dbReference type="GO" id="GO:0044003">
    <property type="term" value="P:symbiont-mediated perturbation of host process"/>
    <property type="evidence" value="ECO:0007669"/>
    <property type="project" value="InterPro"/>
</dbReference>
<dbReference type="GeneID" id="80554284"/>
<dbReference type="PROSITE" id="PS51379">
    <property type="entry name" value="4FE4S_FER_2"/>
    <property type="match status" value="1"/>
</dbReference>
<keyword evidence="8" id="KW-1161">Viral attachment to host cell</keyword>
<keyword evidence="6 18" id="KW-0812">Transmembrane</keyword>
<evidence type="ECO:0000256" key="1">
    <source>
        <dbReference type="ARBA" id="ARBA00004182"/>
    </source>
</evidence>
<keyword evidence="21" id="KW-1185">Reference proteome</keyword>
<evidence type="ECO:0000256" key="17">
    <source>
        <dbReference type="ARBA" id="ARBA00031199"/>
    </source>
</evidence>
<accession>A0A7D9MVZ3</accession>
<keyword evidence="7" id="KW-0732">Signal</keyword>
<evidence type="ECO:0000256" key="11">
    <source>
        <dbReference type="ARBA" id="ARBA00022870"/>
    </source>
</evidence>
<evidence type="ECO:0000256" key="5">
    <source>
        <dbReference type="ARBA" id="ARBA00022581"/>
    </source>
</evidence>
<keyword evidence="15" id="KW-1038">Host endoplasmic reticulum</keyword>
<comment type="subcellular location">
    <subcellularLocation>
        <location evidence="2">Host Golgi apparatus membrane</location>
        <topology evidence="2">Multi-pass membrane protein</topology>
    </subcellularLocation>
    <subcellularLocation>
        <location evidence="3">Host endoplasmic reticulum membrane</location>
    </subcellularLocation>
    <subcellularLocation>
        <location evidence="1">Virion membrane</location>
    </subcellularLocation>
</comment>
<dbReference type="InterPro" id="IPR005168">
    <property type="entry name" value="Bunya_G2"/>
</dbReference>
<keyword evidence="13 18" id="KW-0472">Membrane</keyword>
<dbReference type="InterPro" id="IPR005167">
    <property type="entry name" value="Bunya_G1"/>
</dbReference>
<evidence type="ECO:0000256" key="4">
    <source>
        <dbReference type="ARBA" id="ARBA00015294"/>
    </source>
</evidence>
<feature type="transmembrane region" description="Helical" evidence="18">
    <location>
        <begin position="462"/>
        <end position="480"/>
    </location>
</feature>
<keyword evidence="11" id="KW-1043">Host membrane</keyword>
<feature type="transmembrane region" description="Helical" evidence="18">
    <location>
        <begin position="1378"/>
        <end position="1400"/>
    </location>
</feature>
<evidence type="ECO:0000256" key="10">
    <source>
        <dbReference type="ARBA" id="ARBA00022844"/>
    </source>
</evidence>
<dbReference type="GO" id="GO:0046718">
    <property type="term" value="P:symbiont entry into host cell"/>
    <property type="evidence" value="ECO:0007669"/>
    <property type="project" value="UniProtKB-KW"/>
</dbReference>
<feature type="domain" description="4Fe-4S ferredoxin-type" evidence="19">
    <location>
        <begin position="1242"/>
        <end position="1274"/>
    </location>
</feature>
<evidence type="ECO:0000313" key="21">
    <source>
        <dbReference type="Proteomes" id="UP001300601"/>
    </source>
</evidence>
<feature type="transmembrane region" description="Helical" evidence="18">
    <location>
        <begin position="356"/>
        <end position="380"/>
    </location>
</feature>
<keyword evidence="16" id="KW-1160">Virus entry into host cell</keyword>
<keyword evidence="12 18" id="KW-1133">Transmembrane helix</keyword>
<evidence type="ECO:0000256" key="8">
    <source>
        <dbReference type="ARBA" id="ARBA00022804"/>
    </source>
</evidence>
<keyword evidence="9" id="KW-1040">Host Golgi apparatus</keyword>
<sequence>MIAILLVVAGIVQTSPIDNRCFSDGVVSAFKVMDHGLAEICIKDDISLVKTTSIQIRNTSQYTNTVYRKMIIQNYEQCNPEEVPNGPIMIFKPNDDLMLIPHTFACRASCTISLDEEEANIILHSEKLNHYEVMGTTTANRWFQGTSTYSLEHTCEHIQVTCGITSLSFHACFKYHMSCIRLLNKSYMPAFMIQSVCQNKELILMGCLVLIIFGILYIMTMTYICYILIPVFYPITYLWGVLYNKSCKKCTYCGLAYHPFTKCGKNCVCGCMFENSDRMKMHRESGLCKGYKSLRAARILCKNRGSSLILAIILSFLLLSFIQPIEGVKLQYEDKIFELQTVSEEFAVVYQKIDDAFLLTIFQMVSVSILIILACLIIIFKEKIISRFYNNIVYYCNECDMTHPRRDLVFFGDFTNRCNSCMCGCIVDVEDEEGYMMPAIHKPGLHCRLPGRYFAVRKIDKLFSNITIIALVFLLCLSVANASDSCANFINNPGLKEPIQCSVWYRLPTDCTSTQDIMALFKELKMTRFDQDAYRQKTASLESMLLESENAVTPVGSFLIESGALKLHCVELADARKKTGKLNKQLAKTFEKSPLEICTTLKAAEICKCLRSEASCTTTSLNDLVNHYKTNLQVFKDDVAKVVNLVAKTYGGVLARELGLSIKSSNFTKLKNISEKMLFKFGSAESPNACFYYLKTILSDTTLVNVNPTISFQKSVLPFVTPEPNIFSAIVTASKIDVCKNAKIYRCSYQIASRFTTMLSCGTNTNMYYVIPDEGIAYKHGSTTDICSHDPFCDKEFTGVSADQKDELQSLNCRQFEFVASNFEKYKPISKCYKMSVQTCTYKGANKTYVECKNGMFYEYTKLTQAPGDDIGIYCFHSDCKYVAVPHHVQNLEGCILHSQNLENRKLKEIVYENIEQLKHSLEDTIKTDLLEHKYTLTMNLPKIMPTFHPLSIMGIESSDGIDGAYIETNIIARTGSSTGIKLKAKDGSDLFDIILFVKSAHYETTASLAYTTGPTIGINLQHDEKCTGTCPQNITKPGWLSFSKEHTSNWGCEEFGCLAINEGCLYGKCRDIIKPETRIYKRDGDLVPKIIICLTIASSSYCHDIDSFNSVITEKLEVQFLSNEAGRMPRMFAYKSNAVLTGSINDKGTFAKMCGSVQSYGKDVWGAGNPKVDFICHAAKRKDVTISRCFDNFYESCQSLTRNDDMVFDDKENKVQLLNKIMGEMRIKIKLGDIRYKVFEKNPSLDIKATCVGCINCIKGIDCELSIITMTEAVCGVSSNCKLYINNIKVETTVQKYGIKAKCETEQIEFKICKEEISAQITIVDRKETIEVGNSDQTYFVKEKDLRCATWICKISEQGISSILSPFFQIFGSYGRIVFYTILTVLVLALVVYLSIPLLGKCRDMLKHNEIEYIKENFGYKPLNYKR</sequence>
<dbReference type="GO" id="GO:0019062">
    <property type="term" value="P:virion attachment to host cell"/>
    <property type="evidence" value="ECO:0007669"/>
    <property type="project" value="UniProtKB-KW"/>
</dbReference>
<evidence type="ECO:0000313" key="20">
    <source>
        <dbReference type="EMBL" id="QLA47083.1"/>
    </source>
</evidence>
<name>A0A7D9MVZ3_9VIRU</name>
<dbReference type="InterPro" id="IPR017896">
    <property type="entry name" value="4Fe4S_Fe-S-bd"/>
</dbReference>
<feature type="transmembrane region" description="Helical" evidence="18">
    <location>
        <begin position="308"/>
        <end position="325"/>
    </location>
</feature>
<dbReference type="InterPro" id="IPR026400">
    <property type="entry name" value="Bunya_nonstruc_pro_NSm"/>
</dbReference>
<dbReference type="Proteomes" id="UP001300601">
    <property type="component" value="Genome"/>
</dbReference>
<evidence type="ECO:0000256" key="15">
    <source>
        <dbReference type="ARBA" id="ARBA00023184"/>
    </source>
</evidence>
<evidence type="ECO:0000256" key="7">
    <source>
        <dbReference type="ARBA" id="ARBA00022729"/>
    </source>
</evidence>
<dbReference type="Pfam" id="PF03563">
    <property type="entry name" value="Bunya_G2"/>
    <property type="match status" value="1"/>
</dbReference>
<evidence type="ECO:0000256" key="2">
    <source>
        <dbReference type="ARBA" id="ARBA00004252"/>
    </source>
</evidence>
<evidence type="ECO:0000256" key="12">
    <source>
        <dbReference type="ARBA" id="ARBA00022989"/>
    </source>
</evidence>
<dbReference type="KEGG" id="vg:80554284"/>
<evidence type="ECO:0000256" key="3">
    <source>
        <dbReference type="ARBA" id="ARBA00004625"/>
    </source>
</evidence>
<dbReference type="Pfam" id="PF03557">
    <property type="entry name" value="Bunya_G1"/>
    <property type="match status" value="1"/>
</dbReference>
<evidence type="ECO:0000256" key="18">
    <source>
        <dbReference type="SAM" id="Phobius"/>
    </source>
</evidence>
<keyword evidence="10" id="KW-0946">Virion</keyword>
<evidence type="ECO:0000256" key="14">
    <source>
        <dbReference type="ARBA" id="ARBA00023180"/>
    </source>
</evidence>